<protein>
    <recommendedName>
        <fullName evidence="10">Cation-transporting P-type ATPase N-terminal domain-containing protein</fullName>
    </recommendedName>
</protein>
<dbReference type="Gene3D" id="1.20.1110.10">
    <property type="entry name" value="Calcium-transporting ATPase, transmembrane domain"/>
    <property type="match status" value="1"/>
</dbReference>
<dbReference type="PANTHER" id="PTHR43294:SF21">
    <property type="entry name" value="CATION TRANSPORTING ATPASE"/>
    <property type="match status" value="1"/>
</dbReference>
<comment type="subcellular location">
    <subcellularLocation>
        <location evidence="1">Cell membrane</location>
        <topology evidence="1">Multi-pass membrane protein</topology>
    </subcellularLocation>
</comment>
<organism evidence="11">
    <name type="scientific">marine sediment metagenome</name>
    <dbReference type="NCBI Taxonomy" id="412755"/>
    <lineage>
        <taxon>unclassified sequences</taxon>
        <taxon>metagenomes</taxon>
        <taxon>ecological metagenomes</taxon>
    </lineage>
</organism>
<feature type="transmembrane region" description="Helical" evidence="9">
    <location>
        <begin position="857"/>
        <end position="876"/>
    </location>
</feature>
<feature type="transmembrane region" description="Helical" evidence="9">
    <location>
        <begin position="60"/>
        <end position="81"/>
    </location>
</feature>
<evidence type="ECO:0000259" key="10">
    <source>
        <dbReference type="SMART" id="SM00831"/>
    </source>
</evidence>
<feature type="transmembrane region" description="Helical" evidence="9">
    <location>
        <begin position="896"/>
        <end position="915"/>
    </location>
</feature>
<keyword evidence="5" id="KW-0067">ATP-binding</keyword>
<name>A0A0F9MU59_9ZZZZ</name>
<feature type="transmembrane region" description="Helical" evidence="9">
    <location>
        <begin position="935"/>
        <end position="955"/>
    </location>
</feature>
<dbReference type="Pfam" id="PF00690">
    <property type="entry name" value="Cation_ATPase_N"/>
    <property type="match status" value="1"/>
</dbReference>
<dbReference type="InterPro" id="IPR036412">
    <property type="entry name" value="HAD-like_sf"/>
</dbReference>
<dbReference type="SMART" id="SM00831">
    <property type="entry name" value="Cation_ATPase_N"/>
    <property type="match status" value="1"/>
</dbReference>
<dbReference type="GO" id="GO:1902600">
    <property type="term" value="P:proton transmembrane transport"/>
    <property type="evidence" value="ECO:0007669"/>
    <property type="project" value="TreeGrafter"/>
</dbReference>
<feature type="transmembrane region" description="Helical" evidence="9">
    <location>
        <begin position="87"/>
        <end position="106"/>
    </location>
</feature>
<evidence type="ECO:0000256" key="3">
    <source>
        <dbReference type="ARBA" id="ARBA00022692"/>
    </source>
</evidence>
<dbReference type="SUPFAM" id="SSF81660">
    <property type="entry name" value="Metal cation-transporting ATPase, ATP-binding domain N"/>
    <property type="match status" value="1"/>
</dbReference>
<evidence type="ECO:0000256" key="9">
    <source>
        <dbReference type="SAM" id="Phobius"/>
    </source>
</evidence>
<dbReference type="PRINTS" id="PR00120">
    <property type="entry name" value="HATPASE"/>
</dbReference>
<dbReference type="Gene3D" id="3.40.1110.10">
    <property type="entry name" value="Calcium-transporting ATPase, cytoplasmic domain N"/>
    <property type="match status" value="1"/>
</dbReference>
<dbReference type="InterPro" id="IPR006068">
    <property type="entry name" value="ATPase_P-typ_cation-transptr_C"/>
</dbReference>
<dbReference type="InterPro" id="IPR059000">
    <property type="entry name" value="ATPase_P-type_domA"/>
</dbReference>
<dbReference type="InterPro" id="IPR023299">
    <property type="entry name" value="ATPase_P-typ_cyto_dom_N"/>
</dbReference>
<dbReference type="InterPro" id="IPR023298">
    <property type="entry name" value="ATPase_P-typ_TM_dom_sf"/>
</dbReference>
<evidence type="ECO:0000256" key="1">
    <source>
        <dbReference type="ARBA" id="ARBA00004651"/>
    </source>
</evidence>
<keyword evidence="3 9" id="KW-0812">Transmembrane</keyword>
<dbReference type="GO" id="GO:0036376">
    <property type="term" value="P:sodium ion export across plasma membrane"/>
    <property type="evidence" value="ECO:0007669"/>
    <property type="project" value="TreeGrafter"/>
</dbReference>
<dbReference type="PROSITE" id="PS00154">
    <property type="entry name" value="ATPASE_E1_E2"/>
    <property type="match status" value="1"/>
</dbReference>
<dbReference type="AlphaFoldDB" id="A0A0F9MU59"/>
<evidence type="ECO:0000256" key="5">
    <source>
        <dbReference type="ARBA" id="ARBA00022840"/>
    </source>
</evidence>
<keyword evidence="8 9" id="KW-0472">Membrane</keyword>
<dbReference type="SUPFAM" id="SSF81653">
    <property type="entry name" value="Calcium ATPase, transduction domain A"/>
    <property type="match status" value="1"/>
</dbReference>
<dbReference type="InterPro" id="IPR044492">
    <property type="entry name" value="P_typ_ATPase_HD_dom"/>
</dbReference>
<evidence type="ECO:0000256" key="7">
    <source>
        <dbReference type="ARBA" id="ARBA00022989"/>
    </source>
</evidence>
<dbReference type="SFLD" id="SFLDG00002">
    <property type="entry name" value="C1.7:_P-type_atpase_like"/>
    <property type="match status" value="1"/>
</dbReference>
<dbReference type="InterPro" id="IPR004014">
    <property type="entry name" value="ATPase_P-typ_cation-transptr_N"/>
</dbReference>
<dbReference type="GO" id="GO:0005391">
    <property type="term" value="F:P-type sodium:potassium-exchanging transporter activity"/>
    <property type="evidence" value="ECO:0007669"/>
    <property type="project" value="TreeGrafter"/>
</dbReference>
<keyword evidence="7 9" id="KW-1133">Transmembrane helix</keyword>
<dbReference type="PRINTS" id="PR00119">
    <property type="entry name" value="CATATPASE"/>
</dbReference>
<evidence type="ECO:0000256" key="2">
    <source>
        <dbReference type="ARBA" id="ARBA00022475"/>
    </source>
</evidence>
<keyword evidence="2" id="KW-1003">Cell membrane</keyword>
<dbReference type="NCBIfam" id="TIGR01494">
    <property type="entry name" value="ATPase_P-type"/>
    <property type="match status" value="2"/>
</dbReference>
<evidence type="ECO:0000256" key="8">
    <source>
        <dbReference type="ARBA" id="ARBA00023136"/>
    </source>
</evidence>
<feature type="transmembrane region" description="Helical" evidence="9">
    <location>
        <begin position="256"/>
        <end position="276"/>
    </location>
</feature>
<feature type="transmembrane region" description="Helical" evidence="9">
    <location>
        <begin position="795"/>
        <end position="816"/>
    </location>
</feature>
<dbReference type="SFLD" id="SFLDF00027">
    <property type="entry name" value="p-type_atpase"/>
    <property type="match status" value="1"/>
</dbReference>
<dbReference type="GO" id="GO:1990573">
    <property type="term" value="P:potassium ion import across plasma membrane"/>
    <property type="evidence" value="ECO:0007669"/>
    <property type="project" value="TreeGrafter"/>
</dbReference>
<feature type="domain" description="Cation-transporting P-type ATPase N-terminal" evidence="10">
    <location>
        <begin position="7"/>
        <end position="80"/>
    </location>
</feature>
<evidence type="ECO:0000256" key="6">
    <source>
        <dbReference type="ARBA" id="ARBA00022967"/>
    </source>
</evidence>
<dbReference type="EMBL" id="LAZR01004200">
    <property type="protein sequence ID" value="KKN10825.1"/>
    <property type="molecule type" value="Genomic_DNA"/>
</dbReference>
<dbReference type="InterPro" id="IPR001757">
    <property type="entry name" value="P_typ_ATPase"/>
</dbReference>
<dbReference type="Gene3D" id="3.40.50.1000">
    <property type="entry name" value="HAD superfamily/HAD-like"/>
    <property type="match status" value="1"/>
</dbReference>
<comment type="caution">
    <text evidence="11">The sequence shown here is derived from an EMBL/GenBank/DDBJ whole genome shotgun (WGS) entry which is preliminary data.</text>
</comment>
<dbReference type="InterPro" id="IPR008250">
    <property type="entry name" value="ATPase_P-typ_transduc_dom_A_sf"/>
</dbReference>
<dbReference type="Gene3D" id="2.70.150.10">
    <property type="entry name" value="Calcium-transporting ATPase, cytoplasmic transduction domain A"/>
    <property type="match status" value="1"/>
</dbReference>
<accession>A0A0F9MU59</accession>
<dbReference type="GO" id="GO:0005524">
    <property type="term" value="F:ATP binding"/>
    <property type="evidence" value="ECO:0007669"/>
    <property type="project" value="UniProtKB-KW"/>
</dbReference>
<dbReference type="GO" id="GO:0005886">
    <property type="term" value="C:plasma membrane"/>
    <property type="evidence" value="ECO:0007669"/>
    <property type="project" value="UniProtKB-SubCell"/>
</dbReference>
<feature type="transmembrane region" description="Helical" evidence="9">
    <location>
        <begin position="752"/>
        <end position="774"/>
    </location>
</feature>
<dbReference type="Pfam" id="PF13246">
    <property type="entry name" value="Cation_ATPase"/>
    <property type="match status" value="1"/>
</dbReference>
<dbReference type="InterPro" id="IPR050510">
    <property type="entry name" value="Cation_transp_ATPase_P-type"/>
</dbReference>
<dbReference type="GO" id="GO:0006883">
    <property type="term" value="P:intracellular sodium ion homeostasis"/>
    <property type="evidence" value="ECO:0007669"/>
    <property type="project" value="TreeGrafter"/>
</dbReference>
<dbReference type="SFLD" id="SFLDS00003">
    <property type="entry name" value="Haloacid_Dehalogenase"/>
    <property type="match status" value="1"/>
</dbReference>
<dbReference type="GO" id="GO:0016887">
    <property type="term" value="F:ATP hydrolysis activity"/>
    <property type="evidence" value="ECO:0007669"/>
    <property type="project" value="InterPro"/>
</dbReference>
<keyword evidence="6" id="KW-1278">Translocase</keyword>
<feature type="transmembrane region" description="Helical" evidence="9">
    <location>
        <begin position="720"/>
        <end position="740"/>
    </location>
</feature>
<evidence type="ECO:0000256" key="4">
    <source>
        <dbReference type="ARBA" id="ARBA00022741"/>
    </source>
</evidence>
<proteinExistence type="predicted"/>
<gene>
    <name evidence="11" type="ORF">LCGC14_1032730</name>
</gene>
<dbReference type="Pfam" id="PF00122">
    <property type="entry name" value="E1-E2_ATPase"/>
    <property type="match status" value="1"/>
</dbReference>
<dbReference type="GO" id="GO:0030007">
    <property type="term" value="P:intracellular potassium ion homeostasis"/>
    <property type="evidence" value="ECO:0007669"/>
    <property type="project" value="TreeGrafter"/>
</dbReference>
<reference evidence="11" key="1">
    <citation type="journal article" date="2015" name="Nature">
        <title>Complex archaea that bridge the gap between prokaryotes and eukaryotes.</title>
        <authorList>
            <person name="Spang A."/>
            <person name="Saw J.H."/>
            <person name="Jorgensen S.L."/>
            <person name="Zaremba-Niedzwiedzka K."/>
            <person name="Martijn J."/>
            <person name="Lind A.E."/>
            <person name="van Eijk R."/>
            <person name="Schleper C."/>
            <person name="Guy L."/>
            <person name="Ettema T.J."/>
        </authorList>
    </citation>
    <scope>NUCLEOTIDE SEQUENCE</scope>
</reference>
<keyword evidence="4" id="KW-0547">Nucleotide-binding</keyword>
<feature type="transmembrane region" description="Helical" evidence="9">
    <location>
        <begin position="296"/>
        <end position="314"/>
    </location>
</feature>
<dbReference type="InterPro" id="IPR018303">
    <property type="entry name" value="ATPase_P-typ_P_site"/>
</dbReference>
<dbReference type="PANTHER" id="PTHR43294">
    <property type="entry name" value="SODIUM/POTASSIUM-TRANSPORTING ATPASE SUBUNIT ALPHA"/>
    <property type="match status" value="1"/>
</dbReference>
<evidence type="ECO:0000313" key="11">
    <source>
        <dbReference type="EMBL" id="KKN10825.1"/>
    </source>
</evidence>
<dbReference type="InterPro" id="IPR023214">
    <property type="entry name" value="HAD_sf"/>
</dbReference>
<dbReference type="SUPFAM" id="SSF56784">
    <property type="entry name" value="HAD-like"/>
    <property type="match status" value="1"/>
</dbReference>
<dbReference type="Pfam" id="PF00689">
    <property type="entry name" value="Cation_ATPase_C"/>
    <property type="match status" value="1"/>
</dbReference>
<sequence length="966" mass="108636">MEPIKAEFYNLELEEIYDKLQTDPNKGLTEQEAAKRLERFGPNEIPRVSKGFIKIYLAPLFNWLIVIYLVGALILFIATFFGGEGNMIMITLTLGIVAFNCLVAIIQQFRATKKLKALRELSAPTSTIIRDGQKRDIPTKEIVSGDLLVLNQGDKIPADSRIIESFNLEVNEASLTGESDPAKKMKKGSPLNNEDISIGERNNMVFYGTYITTGTGKSIIVSTGGNTEIGKISHGLEEAGTSEIPIREKMNNFGKWLGLGVFIFWFISLIIIWMASGFKRFEIVKSLNSAMDLLPINIPLLTTIILVTGVLAMAHHAVIIRNLASVDSLGRVSVVCSDKTGTLTRNQMSIRHIWTNSSIFKITGTGYSPEGEILAIDDKKNTKFVRHMDEYPQLKLLLTAGFLNNNSALVKNEVKTAKKVIDTWNVVGSPTEGALMVLFQKGMGDYNLSEYNSINEYPFDSSLKRMSKLFKKGEEFFSFTKGASEIIIPLCSKIIYNDKDVSFTEEIRSKVMEIVNLYAHKGYRILSLSYKKMNEIPPESDDESDDGRNYCESDMIYIGFVTILDPPREGVKESVNQCHESGVGVVMITGDSSTTARAIASQISIVKSEKDIAIEGKDIKNIKSFSEFQNVKVFARVSPEHKQEIIKKYQDQKKVVAMTGDGVNDALALNMADAGIAMGITGTDVAKEASDMVISDDSFNSIVTGIHHGRGIFARVRAVVFFYICINVFEGIVQFLLAIVLDLPYFLDDEFYLQWIFLSITLHMFPGLILTFDTTSDDVMKEKPRDEEEILSKNIVFLLFIFGILLSISMIVVYYLTISGLYPVFSENWNFGDLNQYYLYSPANSDLNPLNVSLTEAKTLTMLMVTLFFCESFLIFQIRRPNKSLLRSLKEDSTKFMYLIIGLLFALFLMLLYIPNVQVTLANSNVNFMFMYLTAFDWLVCFLISLICIISFEIVKYIARRRDTLF</sequence>
<dbReference type="SUPFAM" id="SSF81665">
    <property type="entry name" value="Calcium ATPase, transmembrane domain M"/>
    <property type="match status" value="1"/>
</dbReference>